<evidence type="ECO:0000313" key="2">
    <source>
        <dbReference type="EMBL" id="KKM22254.1"/>
    </source>
</evidence>
<dbReference type="AlphaFoldDB" id="A0A0F9IQQ9"/>
<accession>A0A0F9IQQ9</accession>
<sequence>MKPPPTRPRKLSAAKTPMMPPGQKKEARQVKKFATATYETAQHGKRIIVYADSGMGKTTLTALLGSPKFIDFRGGSDMMLHPITGERLVQVPNVKTFDDVRDVCNQDDLLVPGDSLIIDVGDGFEDTALDWTIQNVPHEKGPGYKIIKRIEDYGYGKGYRHLYDTMKLPLADFDTLIRRGVNIVINCQMQQIEVPNTGGENFLCDVPKLQAAHGKNNNVPPVWGLYVEWADHVFKIGYSDLTTHEGKASSTGEHVVIVHGGPQFKAKSRSIPYEYPRIAFSSPADDSIWQYLFDECWKEEETNQ</sequence>
<proteinExistence type="predicted"/>
<name>A0A0F9IQQ9_9ZZZZ</name>
<dbReference type="EMBL" id="LAZR01013375">
    <property type="protein sequence ID" value="KKM22254.1"/>
    <property type="molecule type" value="Genomic_DNA"/>
</dbReference>
<feature type="region of interest" description="Disordered" evidence="1">
    <location>
        <begin position="1"/>
        <end position="28"/>
    </location>
</feature>
<organism evidence="2">
    <name type="scientific">marine sediment metagenome</name>
    <dbReference type="NCBI Taxonomy" id="412755"/>
    <lineage>
        <taxon>unclassified sequences</taxon>
        <taxon>metagenomes</taxon>
        <taxon>ecological metagenomes</taxon>
    </lineage>
</organism>
<reference evidence="2" key="1">
    <citation type="journal article" date="2015" name="Nature">
        <title>Complex archaea that bridge the gap between prokaryotes and eukaryotes.</title>
        <authorList>
            <person name="Spang A."/>
            <person name="Saw J.H."/>
            <person name="Jorgensen S.L."/>
            <person name="Zaremba-Niedzwiedzka K."/>
            <person name="Martijn J."/>
            <person name="Lind A.E."/>
            <person name="van Eijk R."/>
            <person name="Schleper C."/>
            <person name="Guy L."/>
            <person name="Ettema T.J."/>
        </authorList>
    </citation>
    <scope>NUCLEOTIDE SEQUENCE</scope>
</reference>
<gene>
    <name evidence="2" type="ORF">LCGC14_1627270</name>
</gene>
<dbReference type="Pfam" id="PF13479">
    <property type="entry name" value="AAA_24"/>
    <property type="match status" value="1"/>
</dbReference>
<comment type="caution">
    <text evidence="2">The sequence shown here is derived from an EMBL/GenBank/DDBJ whole genome shotgun (WGS) entry which is preliminary data.</text>
</comment>
<evidence type="ECO:0000256" key="1">
    <source>
        <dbReference type="SAM" id="MobiDB-lite"/>
    </source>
</evidence>
<protein>
    <submittedName>
        <fullName evidence="2">Uncharacterized protein</fullName>
    </submittedName>
</protein>